<evidence type="ECO:0000313" key="2">
    <source>
        <dbReference type="EMBL" id="MCC3299358.1"/>
    </source>
</evidence>
<accession>A0A9X1MFV0</accession>
<sequence length="150" mass="16088">MTSTPSTQRKKDVGQAGNGGQFAAKTQSEPTGVEPLTTSATAGHDLTWWDEEDRAYPASLYEAGVDGILEPYNGDYPVNDGALRYWREDMTRELVIGELEDGTTVVAVEAEPDEGIFISVNAGTNPSPDRIRDAVDTVRGKATNLAAPES</sequence>
<feature type="region of interest" description="Disordered" evidence="1">
    <location>
        <begin position="1"/>
        <end position="45"/>
    </location>
</feature>
<reference evidence="2" key="1">
    <citation type="submission" date="2021-10" db="EMBL/GenBank/DDBJ databases">
        <title>Novel species in genus Arthrobacter.</title>
        <authorList>
            <person name="Liu Y."/>
        </authorList>
    </citation>
    <scope>NUCLEOTIDE SEQUENCE</scope>
    <source>
        <strain evidence="2">Zg-Y453</strain>
    </source>
</reference>
<dbReference type="EMBL" id="JAJFZV010000018">
    <property type="protein sequence ID" value="MCC3299358.1"/>
    <property type="molecule type" value="Genomic_DNA"/>
</dbReference>
<proteinExistence type="predicted"/>
<keyword evidence="3" id="KW-1185">Reference proteome</keyword>
<dbReference type="RefSeq" id="WP_227897345.1">
    <property type="nucleotide sequence ID" value="NZ_CP099467.1"/>
</dbReference>
<evidence type="ECO:0000313" key="3">
    <source>
        <dbReference type="Proteomes" id="UP001139158"/>
    </source>
</evidence>
<evidence type="ECO:0000256" key="1">
    <source>
        <dbReference type="SAM" id="MobiDB-lite"/>
    </source>
</evidence>
<name>A0A9X1MFV0_9MICC</name>
<dbReference type="Proteomes" id="UP001139158">
    <property type="component" value="Unassembled WGS sequence"/>
</dbReference>
<protein>
    <submittedName>
        <fullName evidence="2">Uncharacterized protein</fullName>
    </submittedName>
</protein>
<feature type="compositionally biased region" description="Polar residues" evidence="1">
    <location>
        <begin position="24"/>
        <end position="41"/>
    </location>
</feature>
<gene>
    <name evidence="2" type="ORF">LJ757_16320</name>
</gene>
<comment type="caution">
    <text evidence="2">The sequence shown here is derived from an EMBL/GenBank/DDBJ whole genome shotgun (WGS) entry which is preliminary data.</text>
</comment>
<organism evidence="2 3">
    <name type="scientific">Arthrobacter caoxuetaonis</name>
    <dbReference type="NCBI Taxonomy" id="2886935"/>
    <lineage>
        <taxon>Bacteria</taxon>
        <taxon>Bacillati</taxon>
        <taxon>Actinomycetota</taxon>
        <taxon>Actinomycetes</taxon>
        <taxon>Micrococcales</taxon>
        <taxon>Micrococcaceae</taxon>
        <taxon>Arthrobacter</taxon>
    </lineage>
</organism>
<dbReference type="AlphaFoldDB" id="A0A9X1MFV0"/>